<dbReference type="InterPro" id="IPR004947">
    <property type="entry name" value="DNase_II"/>
</dbReference>
<feature type="chain" id="PRO_5019257607" evidence="3">
    <location>
        <begin position="18"/>
        <end position="290"/>
    </location>
</feature>
<evidence type="ECO:0000256" key="2">
    <source>
        <dbReference type="ARBA" id="ARBA00022801"/>
    </source>
</evidence>
<dbReference type="GO" id="GO:0006309">
    <property type="term" value="P:apoptotic DNA fragmentation"/>
    <property type="evidence" value="ECO:0007669"/>
    <property type="project" value="TreeGrafter"/>
</dbReference>
<reference evidence="4 5" key="1">
    <citation type="journal article" date="2019" name="PLoS Pathog.">
        <title>Genome sequence of the bovine parasite Schistosoma bovis Tanzania.</title>
        <authorList>
            <person name="Oey H."/>
            <person name="Zakrzewski M."/>
            <person name="Gobert G."/>
            <person name="Gravermann K."/>
            <person name="Stoye J."/>
            <person name="Jones M."/>
            <person name="Mcmanus D."/>
            <person name="Krause L."/>
        </authorList>
    </citation>
    <scope>NUCLEOTIDE SEQUENCE [LARGE SCALE GENOMIC DNA]</scope>
    <source>
        <strain evidence="4 5">TAN1997</strain>
    </source>
</reference>
<dbReference type="EMBL" id="QMKO01001534">
    <property type="protein sequence ID" value="RTG88996.1"/>
    <property type="molecule type" value="Genomic_DNA"/>
</dbReference>
<dbReference type="Proteomes" id="UP000290809">
    <property type="component" value="Unassembled WGS sequence"/>
</dbReference>
<proteinExistence type="inferred from homology"/>
<dbReference type="STRING" id="6184.A0A430QMW7"/>
<gene>
    <name evidence="4" type="ORF">DC041_0012264</name>
</gene>
<comment type="caution">
    <text evidence="4">The sequence shown here is derived from an EMBL/GenBank/DDBJ whole genome shotgun (WGS) entry which is preliminary data.</text>
</comment>
<sequence length="290" mass="33217">MFFTVLLLAYMFKFSQPLSCLDDDGHAVDWFVGYKLPKGYDVVFMNADQRNWQLSKFPINEKGMMKNTFESMFDLIDKPDSVIGMYNDEIPKLTKPLGYDRENLWWGHMKVTQFAVARPLFQGAYISSSVKSEFPDLAKLLQNQKVLTVTLSRVIEMQTAKSSFQLNHFSKSSDFGKDLYADFVAPKLKKSLDTETWQHDGGIPSACHRQYSVKNIKSIYIGATGTTIRNAQDHAKWAVTVSSKKPTEDIGNWICLGDINRQVINRLFMVIFYDYVVNTFNTSWSKTATI</sequence>
<accession>A0A430QMW7</accession>
<evidence type="ECO:0000256" key="3">
    <source>
        <dbReference type="SAM" id="SignalP"/>
    </source>
</evidence>
<dbReference type="GO" id="GO:0004531">
    <property type="term" value="F:deoxyribonuclease II activity"/>
    <property type="evidence" value="ECO:0007669"/>
    <property type="project" value="InterPro"/>
</dbReference>
<name>A0A430QMW7_SCHBO</name>
<dbReference type="Pfam" id="PF03265">
    <property type="entry name" value="DNase_II"/>
    <property type="match status" value="2"/>
</dbReference>
<evidence type="ECO:0000256" key="1">
    <source>
        <dbReference type="ARBA" id="ARBA00007527"/>
    </source>
</evidence>
<dbReference type="PANTHER" id="PTHR10858">
    <property type="entry name" value="DEOXYRIBONUCLEASE II"/>
    <property type="match status" value="1"/>
</dbReference>
<feature type="signal peptide" evidence="3">
    <location>
        <begin position="1"/>
        <end position="17"/>
    </location>
</feature>
<organism evidence="4 5">
    <name type="scientific">Schistosoma bovis</name>
    <name type="common">Blood fluke</name>
    <dbReference type="NCBI Taxonomy" id="6184"/>
    <lineage>
        <taxon>Eukaryota</taxon>
        <taxon>Metazoa</taxon>
        <taxon>Spiralia</taxon>
        <taxon>Lophotrochozoa</taxon>
        <taxon>Platyhelminthes</taxon>
        <taxon>Trematoda</taxon>
        <taxon>Digenea</taxon>
        <taxon>Strigeidida</taxon>
        <taxon>Schistosomatoidea</taxon>
        <taxon>Schistosomatidae</taxon>
        <taxon>Schistosoma</taxon>
    </lineage>
</organism>
<dbReference type="AlphaFoldDB" id="A0A430QMW7"/>
<comment type="similarity">
    <text evidence="1">Belongs to the DNase II family.</text>
</comment>
<dbReference type="PANTHER" id="PTHR10858:SF23">
    <property type="entry name" value="DEOXYRIBONUCLEASE II"/>
    <property type="match status" value="1"/>
</dbReference>
<keyword evidence="5" id="KW-1185">Reference proteome</keyword>
<evidence type="ECO:0000313" key="4">
    <source>
        <dbReference type="EMBL" id="RTG88996.1"/>
    </source>
</evidence>
<keyword evidence="2" id="KW-0378">Hydrolase</keyword>
<protein>
    <submittedName>
        <fullName evidence="4">Deoxyribonuclease II</fullName>
    </submittedName>
</protein>
<evidence type="ECO:0000313" key="5">
    <source>
        <dbReference type="Proteomes" id="UP000290809"/>
    </source>
</evidence>
<keyword evidence="3" id="KW-0732">Signal</keyword>